<feature type="compositionally biased region" description="Basic and acidic residues" evidence="1">
    <location>
        <begin position="1"/>
        <end position="26"/>
    </location>
</feature>
<gene>
    <name evidence="2" type="ORF">JEQ12_008333</name>
</gene>
<sequence length="106" mass="11916">MTRAKSAEVNHVHSNSERAEPQDPGEKSWAVNENQMQCNSDRSARPDLWAQRITSINRPDLILYSTFIPQRIPKAFQKNALVAGSSVMGKTNREIVVFTAQALNLH</sequence>
<feature type="compositionally biased region" description="Polar residues" evidence="1">
    <location>
        <begin position="31"/>
        <end position="41"/>
    </location>
</feature>
<protein>
    <submittedName>
        <fullName evidence="2">Uncharacterized protein</fullName>
    </submittedName>
</protein>
<evidence type="ECO:0000313" key="2">
    <source>
        <dbReference type="EMBL" id="KAG5197604.1"/>
    </source>
</evidence>
<dbReference type="Proteomes" id="UP000664991">
    <property type="component" value="Unassembled WGS sequence"/>
</dbReference>
<dbReference type="AlphaFoldDB" id="A0A836CU27"/>
<organism evidence="2 3">
    <name type="scientific">Ovis aries</name>
    <name type="common">Sheep</name>
    <dbReference type="NCBI Taxonomy" id="9940"/>
    <lineage>
        <taxon>Eukaryota</taxon>
        <taxon>Metazoa</taxon>
        <taxon>Chordata</taxon>
        <taxon>Craniata</taxon>
        <taxon>Vertebrata</taxon>
        <taxon>Euteleostomi</taxon>
        <taxon>Mammalia</taxon>
        <taxon>Eutheria</taxon>
        <taxon>Laurasiatheria</taxon>
        <taxon>Artiodactyla</taxon>
        <taxon>Ruminantia</taxon>
        <taxon>Pecora</taxon>
        <taxon>Bovidae</taxon>
        <taxon>Caprinae</taxon>
        <taxon>Ovis</taxon>
    </lineage>
</organism>
<evidence type="ECO:0000313" key="3">
    <source>
        <dbReference type="Proteomes" id="UP000664991"/>
    </source>
</evidence>
<accession>A0A836CU27</accession>
<proteinExistence type="predicted"/>
<name>A0A836CU27_SHEEP</name>
<reference evidence="2 3" key="1">
    <citation type="submission" date="2020-12" db="EMBL/GenBank/DDBJ databases">
        <title>De novo assembly of Tibetan sheep genome.</title>
        <authorList>
            <person name="Li X."/>
        </authorList>
    </citation>
    <scope>NUCLEOTIDE SEQUENCE [LARGE SCALE GENOMIC DNA]</scope>
    <source>
        <tissue evidence="2">Heart</tissue>
    </source>
</reference>
<feature type="region of interest" description="Disordered" evidence="1">
    <location>
        <begin position="1"/>
        <end position="43"/>
    </location>
</feature>
<comment type="caution">
    <text evidence="2">The sequence shown here is derived from an EMBL/GenBank/DDBJ whole genome shotgun (WGS) entry which is preliminary data.</text>
</comment>
<evidence type="ECO:0000256" key="1">
    <source>
        <dbReference type="SAM" id="MobiDB-lite"/>
    </source>
</evidence>
<dbReference type="EMBL" id="JAEMGP010000019">
    <property type="protein sequence ID" value="KAG5197604.1"/>
    <property type="molecule type" value="Genomic_DNA"/>
</dbReference>